<evidence type="ECO:0000256" key="3">
    <source>
        <dbReference type="ARBA" id="ARBA00023082"/>
    </source>
</evidence>
<dbReference type="InterPro" id="IPR013324">
    <property type="entry name" value="RNA_pol_sigma_r3/r4-like"/>
</dbReference>
<comment type="similarity">
    <text evidence="1">Belongs to the sigma-70 factor family. ECF subfamily.</text>
</comment>
<proteinExistence type="inferred from homology"/>
<dbReference type="InterPro" id="IPR039425">
    <property type="entry name" value="RNA_pol_sigma-70-like"/>
</dbReference>
<keyword evidence="4" id="KW-0804">Transcription</keyword>
<protein>
    <submittedName>
        <fullName evidence="6">RNA polymerase sigma-70 factor (ECF subfamily)</fullName>
    </submittedName>
</protein>
<name>A0A4V2F0R5_9BACT</name>
<keyword evidence="7" id="KW-1185">Reference proteome</keyword>
<dbReference type="InterPro" id="IPR000792">
    <property type="entry name" value="Tscrpt_reg_LuxR_C"/>
</dbReference>
<dbReference type="InterPro" id="IPR014284">
    <property type="entry name" value="RNA_pol_sigma-70_dom"/>
</dbReference>
<dbReference type="OrthoDB" id="659361at2"/>
<dbReference type="SUPFAM" id="SSF88946">
    <property type="entry name" value="Sigma2 domain of RNA polymerase sigma factors"/>
    <property type="match status" value="1"/>
</dbReference>
<dbReference type="CDD" id="cd06171">
    <property type="entry name" value="Sigma70_r4"/>
    <property type="match status" value="1"/>
</dbReference>
<dbReference type="PROSITE" id="PS00622">
    <property type="entry name" value="HTH_LUXR_1"/>
    <property type="match status" value="1"/>
</dbReference>
<evidence type="ECO:0000256" key="4">
    <source>
        <dbReference type="ARBA" id="ARBA00023163"/>
    </source>
</evidence>
<dbReference type="InterPro" id="IPR036388">
    <property type="entry name" value="WH-like_DNA-bd_sf"/>
</dbReference>
<dbReference type="GO" id="GO:0006352">
    <property type="term" value="P:DNA-templated transcription initiation"/>
    <property type="evidence" value="ECO:0007669"/>
    <property type="project" value="InterPro"/>
</dbReference>
<dbReference type="Gene3D" id="1.10.10.10">
    <property type="entry name" value="Winged helix-like DNA-binding domain superfamily/Winged helix DNA-binding domain"/>
    <property type="match status" value="1"/>
</dbReference>
<feature type="domain" description="HTH luxR-type" evidence="5">
    <location>
        <begin position="148"/>
        <end position="175"/>
    </location>
</feature>
<dbReference type="SUPFAM" id="SSF88659">
    <property type="entry name" value="Sigma3 and sigma4 domains of RNA polymerase sigma factors"/>
    <property type="match status" value="1"/>
</dbReference>
<dbReference type="InterPro" id="IPR014327">
    <property type="entry name" value="RNA_pol_sigma70_bacteroid"/>
</dbReference>
<dbReference type="RefSeq" id="WP_130541588.1">
    <property type="nucleotide sequence ID" value="NZ_CP042431.1"/>
</dbReference>
<dbReference type="GO" id="GO:0003677">
    <property type="term" value="F:DNA binding"/>
    <property type="evidence" value="ECO:0007669"/>
    <property type="project" value="InterPro"/>
</dbReference>
<accession>A0A4V2F0R5</accession>
<dbReference type="InterPro" id="IPR013249">
    <property type="entry name" value="RNA_pol_sigma70_r4_t2"/>
</dbReference>
<dbReference type="Gene3D" id="1.10.1740.10">
    <property type="match status" value="1"/>
</dbReference>
<dbReference type="PANTHER" id="PTHR43133">
    <property type="entry name" value="RNA POLYMERASE ECF-TYPE SIGMA FACTO"/>
    <property type="match status" value="1"/>
</dbReference>
<dbReference type="PANTHER" id="PTHR43133:SF46">
    <property type="entry name" value="RNA POLYMERASE SIGMA-70 FACTOR ECF SUBFAMILY"/>
    <property type="match status" value="1"/>
</dbReference>
<keyword evidence="2" id="KW-0805">Transcription regulation</keyword>
<gene>
    <name evidence="6" type="ORF">EV199_2952</name>
</gene>
<dbReference type="InterPro" id="IPR007627">
    <property type="entry name" value="RNA_pol_sigma70_r2"/>
</dbReference>
<evidence type="ECO:0000256" key="1">
    <source>
        <dbReference type="ARBA" id="ARBA00010641"/>
    </source>
</evidence>
<organism evidence="6 7">
    <name type="scientific">Pseudobacter ginsenosidimutans</name>
    <dbReference type="NCBI Taxonomy" id="661488"/>
    <lineage>
        <taxon>Bacteria</taxon>
        <taxon>Pseudomonadati</taxon>
        <taxon>Bacteroidota</taxon>
        <taxon>Chitinophagia</taxon>
        <taxon>Chitinophagales</taxon>
        <taxon>Chitinophagaceae</taxon>
        <taxon>Pseudobacter</taxon>
    </lineage>
</organism>
<evidence type="ECO:0000259" key="5">
    <source>
        <dbReference type="PROSITE" id="PS00622"/>
    </source>
</evidence>
<dbReference type="EMBL" id="SGXA01000002">
    <property type="protein sequence ID" value="RZS71051.1"/>
    <property type="molecule type" value="Genomic_DNA"/>
</dbReference>
<dbReference type="Proteomes" id="UP000293874">
    <property type="component" value="Unassembled WGS sequence"/>
</dbReference>
<dbReference type="InterPro" id="IPR013325">
    <property type="entry name" value="RNA_pol_sigma_r2"/>
</dbReference>
<evidence type="ECO:0000256" key="2">
    <source>
        <dbReference type="ARBA" id="ARBA00023015"/>
    </source>
</evidence>
<reference evidence="6 7" key="1">
    <citation type="submission" date="2019-02" db="EMBL/GenBank/DDBJ databases">
        <title>Genomic Encyclopedia of Type Strains, Phase IV (KMG-IV): sequencing the most valuable type-strain genomes for metagenomic binning, comparative biology and taxonomic classification.</title>
        <authorList>
            <person name="Goeker M."/>
        </authorList>
    </citation>
    <scope>NUCLEOTIDE SEQUENCE [LARGE SCALE GENOMIC DNA]</scope>
    <source>
        <strain evidence="6 7">DSM 18116</strain>
    </source>
</reference>
<evidence type="ECO:0000313" key="7">
    <source>
        <dbReference type="Proteomes" id="UP000293874"/>
    </source>
</evidence>
<evidence type="ECO:0000313" key="6">
    <source>
        <dbReference type="EMBL" id="RZS71051.1"/>
    </source>
</evidence>
<keyword evidence="3" id="KW-0731">Sigma factor</keyword>
<dbReference type="NCBIfam" id="TIGR02937">
    <property type="entry name" value="sigma70-ECF"/>
    <property type="match status" value="1"/>
</dbReference>
<dbReference type="Pfam" id="PF08281">
    <property type="entry name" value="Sigma70_r4_2"/>
    <property type="match status" value="1"/>
</dbReference>
<dbReference type="AlphaFoldDB" id="A0A4V2F0R5"/>
<sequence length="209" mass="24377">MPEVSDELLLTWQHRIAAGDETAFNQLFRCFYIRLVDFAANILKARPPAEEIVNDVFVKLWQRRQHLPEVQKIKVFLYVAARNGCYNYLRSNSLWSVTVGIDQVSSITNLQDPESDLAFRELQHRLNIIISILPEQCRQVFRMVREDGLKYKEVAEILQISPRTVETQLFRAIKKIRQELERTYASSSTNSNHNQGQMLQALLLLVLFQ</sequence>
<dbReference type="GO" id="GO:0016987">
    <property type="term" value="F:sigma factor activity"/>
    <property type="evidence" value="ECO:0007669"/>
    <property type="project" value="UniProtKB-KW"/>
</dbReference>
<dbReference type="NCBIfam" id="TIGR02985">
    <property type="entry name" value="Sig70_bacteroi1"/>
    <property type="match status" value="1"/>
</dbReference>
<dbReference type="Pfam" id="PF04542">
    <property type="entry name" value="Sigma70_r2"/>
    <property type="match status" value="1"/>
</dbReference>
<comment type="caution">
    <text evidence="6">The sequence shown here is derived from an EMBL/GenBank/DDBJ whole genome shotgun (WGS) entry which is preliminary data.</text>
</comment>